<evidence type="ECO:0000313" key="2">
    <source>
        <dbReference type="EMBL" id="MTF40312.1"/>
    </source>
</evidence>
<dbReference type="InterPro" id="IPR002850">
    <property type="entry name" value="PIN_toxin-like"/>
</dbReference>
<sequence>MINSSFRLVLDTNILISSILAPNSIPAQVLNWGENAGIILYSTDTLRELLSVLSRDKFAKYIEPKEIEGLSERIKINWHYVSIIQRVNLCRDEKDNKFIDLALNGRASHLITGDNDLLVLHPLQDISILKPRDFWDLIHSK</sequence>
<protein>
    <submittedName>
        <fullName evidence="2">Putative toxin-antitoxin system toxin component, PIN family</fullName>
    </submittedName>
</protein>
<dbReference type="SMART" id="SM00670">
    <property type="entry name" value="PINc"/>
    <property type="match status" value="1"/>
</dbReference>
<evidence type="ECO:0000313" key="3">
    <source>
        <dbReference type="Proteomes" id="UP000437131"/>
    </source>
</evidence>
<dbReference type="AlphaFoldDB" id="A0A844GZ28"/>
<gene>
    <name evidence="2" type="ORF">GGC33_15440</name>
</gene>
<feature type="domain" description="PIN" evidence="1">
    <location>
        <begin position="6"/>
        <end position="119"/>
    </location>
</feature>
<dbReference type="Pfam" id="PF13470">
    <property type="entry name" value="PIN_3"/>
    <property type="match status" value="1"/>
</dbReference>
<dbReference type="SUPFAM" id="SSF88723">
    <property type="entry name" value="PIN domain-like"/>
    <property type="match status" value="1"/>
</dbReference>
<dbReference type="PANTHER" id="PTHR34610">
    <property type="entry name" value="SSL7007 PROTEIN"/>
    <property type="match status" value="1"/>
</dbReference>
<evidence type="ECO:0000259" key="1">
    <source>
        <dbReference type="SMART" id="SM00670"/>
    </source>
</evidence>
<organism evidence="2 3">
    <name type="scientific">Cyanobacterium aponinum 0216</name>
    <dbReference type="NCBI Taxonomy" id="2676140"/>
    <lineage>
        <taxon>Bacteria</taxon>
        <taxon>Bacillati</taxon>
        <taxon>Cyanobacteriota</taxon>
        <taxon>Cyanophyceae</taxon>
        <taxon>Oscillatoriophycideae</taxon>
        <taxon>Chroococcales</taxon>
        <taxon>Geminocystaceae</taxon>
        <taxon>Cyanobacterium</taxon>
    </lineage>
</organism>
<dbReference type="InterPro" id="IPR029060">
    <property type="entry name" value="PIN-like_dom_sf"/>
</dbReference>
<comment type="caution">
    <text evidence="2">The sequence shown here is derived from an EMBL/GenBank/DDBJ whole genome shotgun (WGS) entry which is preliminary data.</text>
</comment>
<name>A0A844GZ28_9CHRO</name>
<reference evidence="2 3" key="1">
    <citation type="submission" date="2019-11" db="EMBL/GenBank/DDBJ databases">
        <title>Isolation of a new High Light Tolerant Cyanobacteria.</title>
        <authorList>
            <person name="Dobson Z."/>
            <person name="Vaughn N."/>
            <person name="Vaughn M."/>
            <person name="Fromme P."/>
            <person name="Mazor Y."/>
        </authorList>
    </citation>
    <scope>NUCLEOTIDE SEQUENCE [LARGE SCALE GENOMIC DNA]</scope>
    <source>
        <strain evidence="2 3">0216</strain>
    </source>
</reference>
<accession>A0A844GZ28</accession>
<dbReference type="Proteomes" id="UP000437131">
    <property type="component" value="Unassembled WGS sequence"/>
</dbReference>
<dbReference type="NCBIfam" id="TIGR00305">
    <property type="entry name" value="putative toxin-antitoxin system toxin component, PIN family"/>
    <property type="match status" value="1"/>
</dbReference>
<dbReference type="InterPro" id="IPR002716">
    <property type="entry name" value="PIN_dom"/>
</dbReference>
<dbReference type="RefSeq" id="WP_155084520.1">
    <property type="nucleotide sequence ID" value="NZ_WMIA01000025.1"/>
</dbReference>
<proteinExistence type="predicted"/>
<dbReference type="EMBL" id="WMIA01000025">
    <property type="protein sequence ID" value="MTF40312.1"/>
    <property type="molecule type" value="Genomic_DNA"/>
</dbReference>
<dbReference type="PANTHER" id="PTHR34610:SF3">
    <property type="entry name" value="SSL7007 PROTEIN"/>
    <property type="match status" value="1"/>
</dbReference>